<dbReference type="PANTHER" id="PTHR35813">
    <property type="entry name" value="INNER MEMBRANE PROTEIN YBAN"/>
    <property type="match status" value="1"/>
</dbReference>
<dbReference type="PANTHER" id="PTHR35813:SF1">
    <property type="entry name" value="INNER MEMBRANE PROTEIN YBAN"/>
    <property type="match status" value="1"/>
</dbReference>
<evidence type="ECO:0000313" key="3">
    <source>
        <dbReference type="Proteomes" id="UP000018227"/>
    </source>
</evidence>
<reference evidence="2 3" key="1">
    <citation type="submission" date="2013-06" db="EMBL/GenBank/DDBJ databases">
        <authorList>
            <person name="Weinstock G."/>
            <person name="Sodergren E."/>
            <person name="Clifton S."/>
            <person name="Fulton L."/>
            <person name="Fulton B."/>
            <person name="Courtney L."/>
            <person name="Fronick C."/>
            <person name="Harrison M."/>
            <person name="Strong C."/>
            <person name="Farmer C."/>
            <person name="Delahaunty K."/>
            <person name="Markovic C."/>
            <person name="Hall O."/>
            <person name="Minx P."/>
            <person name="Tomlinson C."/>
            <person name="Mitreva M."/>
            <person name="Nelson J."/>
            <person name="Hou S."/>
            <person name="Wollam A."/>
            <person name="Pepin K.H."/>
            <person name="Johnson M."/>
            <person name="Bhonagiri V."/>
            <person name="Nash W.E."/>
            <person name="Warren W."/>
            <person name="Chinwalla A."/>
            <person name="Mardis E.R."/>
            <person name="Wilson R.K."/>
        </authorList>
    </citation>
    <scope>NUCLEOTIDE SEQUENCE [LARGE SCALE GENOMIC DNA]</scope>
    <source>
        <strain evidence="2 3">ATCC 51271</strain>
    </source>
</reference>
<evidence type="ECO:0000313" key="2">
    <source>
        <dbReference type="EMBL" id="ESL03276.1"/>
    </source>
</evidence>
<dbReference type="GO" id="GO:0005886">
    <property type="term" value="C:plasma membrane"/>
    <property type="evidence" value="ECO:0007669"/>
    <property type="project" value="TreeGrafter"/>
</dbReference>
<keyword evidence="1" id="KW-0812">Transmembrane</keyword>
<keyword evidence="3" id="KW-1185">Reference proteome</keyword>
<feature type="transmembrane region" description="Helical" evidence="1">
    <location>
        <begin position="107"/>
        <end position="125"/>
    </location>
</feature>
<evidence type="ECO:0008006" key="4">
    <source>
        <dbReference type="Google" id="ProtNLM"/>
    </source>
</evidence>
<dbReference type="Proteomes" id="UP000018227">
    <property type="component" value="Unassembled WGS sequence"/>
</dbReference>
<dbReference type="InterPro" id="IPR007401">
    <property type="entry name" value="DUF454"/>
</dbReference>
<dbReference type="HOGENOM" id="CLU_113299_3_0_9"/>
<dbReference type="STRING" id="592026.GCWU0000282_002150"/>
<organism evidence="2 3">
    <name type="scientific">Catonella morbi ATCC 51271</name>
    <dbReference type="NCBI Taxonomy" id="592026"/>
    <lineage>
        <taxon>Bacteria</taxon>
        <taxon>Bacillati</taxon>
        <taxon>Bacillota</taxon>
        <taxon>Clostridia</taxon>
        <taxon>Lachnospirales</taxon>
        <taxon>Lachnospiraceae</taxon>
        <taxon>Catonella</taxon>
    </lineage>
</organism>
<dbReference type="eggNOG" id="COG2832">
    <property type="taxonomic scope" value="Bacteria"/>
</dbReference>
<dbReference type="EMBL" id="ACIL03000013">
    <property type="protein sequence ID" value="ESL03276.1"/>
    <property type="molecule type" value="Genomic_DNA"/>
</dbReference>
<accession>V2Y6F1</accession>
<evidence type="ECO:0000256" key="1">
    <source>
        <dbReference type="SAM" id="Phobius"/>
    </source>
</evidence>
<protein>
    <recommendedName>
        <fullName evidence="4">Inner membrane protein YbaN</fullName>
    </recommendedName>
</protein>
<gene>
    <name evidence="2" type="ORF">GCWU0000282_002150</name>
</gene>
<dbReference type="AlphaFoldDB" id="V2Y6F1"/>
<comment type="caution">
    <text evidence="2">The sequence shown here is derived from an EMBL/GenBank/DDBJ whole genome shotgun (WGS) entry which is preliminary data.</text>
</comment>
<keyword evidence="1" id="KW-0472">Membrane</keyword>
<dbReference type="Pfam" id="PF04304">
    <property type="entry name" value="DUF454"/>
    <property type="match status" value="1"/>
</dbReference>
<keyword evidence="1" id="KW-1133">Transmembrane helix</keyword>
<proteinExistence type="predicted"/>
<sequence>MKEVIMKKHKIIKIIWIILGFIGFGLGTVGVIVPLLPSFPFYMLTLFAFAKSSDRLHKWFISTELYKKNLESFVNKKGMTVKTKIRIVACVTLVMAFGFIMMKHVPVGRIVLAIVWVCHVLYFIFGIKTLEEERQPTEVLEIEGGEND</sequence>
<name>V2Y6F1_9FIRM</name>
<feature type="transmembrane region" description="Helical" evidence="1">
    <location>
        <begin position="12"/>
        <end position="33"/>
    </location>
</feature>